<gene>
    <name evidence="2" type="ORF">HMPREF0179_01828</name>
</gene>
<keyword evidence="1" id="KW-0732">Signal</keyword>
<evidence type="ECO:0000313" key="2">
    <source>
        <dbReference type="EMBL" id="EFV44346.1"/>
    </source>
</evidence>
<accession>E5Y6L5</accession>
<sequence length="325" mass="35418">MFRTFWKFVGVAVMALAVSAPVSHAKQRLLMGTSTGGGSYYVLGGTWSNALNGRLGDKVDLSIEVTGGPETNIMLIENKEMDLGMVTAWQAGDMYNGKGKVPQKFQAMRSFIPLYPSYLQIYALADSGLKTIHDIDGKHVASSSAGSSSFLAARAIIETLGLKPAKVSGMPASQQLNTLRDGQTQASFSVMGVPAPVIMEMEASNEINLLTMTQEDFSKLLEAYPYWTQGVIPKGTYKAAKEDIHVISLWNFAVAHKDLPEDLVYDMTKATFEVLPQLANAVKDMAKTKPEDILYSSVPLHKGAIKYYREIGLTIPDKLIPAEAK</sequence>
<dbReference type="GeneID" id="78087504"/>
<dbReference type="STRING" id="563192.HMPREF0179_01828"/>
<dbReference type="eggNOG" id="COG2358">
    <property type="taxonomic scope" value="Bacteria"/>
</dbReference>
<dbReference type="RefSeq" id="WP_005027446.1">
    <property type="nucleotide sequence ID" value="NZ_KE150240.1"/>
</dbReference>
<dbReference type="HOGENOM" id="CLU_033215_4_1_7"/>
<protein>
    <submittedName>
        <fullName evidence="2">TAXI family TRAP transporter solute receptor</fullName>
    </submittedName>
</protein>
<proteinExistence type="predicted"/>
<dbReference type="OrthoDB" id="9780180at2"/>
<dbReference type="PANTHER" id="PTHR42941">
    <property type="entry name" value="SLL1037 PROTEIN"/>
    <property type="match status" value="1"/>
</dbReference>
<reference evidence="2 3" key="1">
    <citation type="submission" date="2010-10" db="EMBL/GenBank/DDBJ databases">
        <authorList>
            <consortium name="The Broad Institute Genome Sequencing Platform"/>
            <person name="Ward D."/>
            <person name="Earl A."/>
            <person name="Feldgarden M."/>
            <person name="Young S.K."/>
            <person name="Gargeya S."/>
            <person name="Zeng Q."/>
            <person name="Alvarado L."/>
            <person name="Berlin A."/>
            <person name="Bochicchio J."/>
            <person name="Chapman S.B."/>
            <person name="Chen Z."/>
            <person name="Freedman E."/>
            <person name="Gellesch M."/>
            <person name="Goldberg J."/>
            <person name="Griggs A."/>
            <person name="Gujja S."/>
            <person name="Heilman E."/>
            <person name="Heiman D."/>
            <person name="Howarth C."/>
            <person name="Mehta T."/>
            <person name="Neiman D."/>
            <person name="Pearson M."/>
            <person name="Roberts A."/>
            <person name="Saif S."/>
            <person name="Shea T."/>
            <person name="Shenoy N."/>
            <person name="Sisk P."/>
            <person name="Stolte C."/>
            <person name="Sykes S."/>
            <person name="White J."/>
            <person name="Yandava C."/>
            <person name="Allen-Vercoe E."/>
            <person name="Sibley C."/>
            <person name="Ambrose C.E."/>
            <person name="Strauss J."/>
            <person name="Daigneault M."/>
            <person name="Haas B."/>
            <person name="Nusbaum C."/>
            <person name="Birren B."/>
        </authorList>
    </citation>
    <scope>NUCLEOTIDE SEQUENCE [LARGE SCALE GENOMIC DNA]</scope>
    <source>
        <strain evidence="2 3">3_1_6</strain>
    </source>
</reference>
<dbReference type="Gene3D" id="3.40.190.10">
    <property type="entry name" value="Periplasmic binding protein-like II"/>
    <property type="match status" value="2"/>
</dbReference>
<evidence type="ECO:0000256" key="1">
    <source>
        <dbReference type="SAM" id="SignalP"/>
    </source>
</evidence>
<organism evidence="2 3">
    <name type="scientific">Bilophila wadsworthia (strain 3_1_6)</name>
    <dbReference type="NCBI Taxonomy" id="563192"/>
    <lineage>
        <taxon>Bacteria</taxon>
        <taxon>Pseudomonadati</taxon>
        <taxon>Thermodesulfobacteriota</taxon>
        <taxon>Desulfovibrionia</taxon>
        <taxon>Desulfovibrionales</taxon>
        <taxon>Desulfovibrionaceae</taxon>
        <taxon>Bilophila</taxon>
    </lineage>
</organism>
<reference evidence="2 3" key="2">
    <citation type="submission" date="2013-04" db="EMBL/GenBank/DDBJ databases">
        <title>The Genome Sequence of Bilophila wadsworthia 3_1_6.</title>
        <authorList>
            <consortium name="The Broad Institute Genomics Platform"/>
            <person name="Earl A."/>
            <person name="Ward D."/>
            <person name="Feldgarden M."/>
            <person name="Gevers D."/>
            <person name="Sibley C."/>
            <person name="Strauss J."/>
            <person name="Allen-Vercoe E."/>
            <person name="Walker B."/>
            <person name="Young S."/>
            <person name="Zeng Q."/>
            <person name="Gargeya S."/>
            <person name="Fitzgerald M."/>
            <person name="Haas B."/>
            <person name="Abouelleil A."/>
            <person name="Allen A.W."/>
            <person name="Alvarado L."/>
            <person name="Arachchi H.M."/>
            <person name="Berlin A.M."/>
            <person name="Chapman S.B."/>
            <person name="Gainer-Dewar J."/>
            <person name="Goldberg J."/>
            <person name="Griggs A."/>
            <person name="Gujja S."/>
            <person name="Hansen M."/>
            <person name="Howarth C."/>
            <person name="Imamovic A."/>
            <person name="Ireland A."/>
            <person name="Larimer J."/>
            <person name="McCowan C."/>
            <person name="Murphy C."/>
            <person name="Pearson M."/>
            <person name="Poon T.W."/>
            <person name="Priest M."/>
            <person name="Roberts A."/>
            <person name="Saif S."/>
            <person name="Shea T."/>
            <person name="Sisk P."/>
            <person name="Sykes S."/>
            <person name="Wortman J."/>
            <person name="Nusbaum C."/>
            <person name="Birren B."/>
        </authorList>
    </citation>
    <scope>NUCLEOTIDE SEQUENCE [LARGE SCALE GENOMIC DNA]</scope>
    <source>
        <strain evidence="2 3">3_1_6</strain>
    </source>
</reference>
<dbReference type="CDD" id="cd13570">
    <property type="entry name" value="PBP2_TAXI_TRAP_like_2"/>
    <property type="match status" value="1"/>
</dbReference>
<dbReference type="PANTHER" id="PTHR42941:SF1">
    <property type="entry name" value="SLL1037 PROTEIN"/>
    <property type="match status" value="1"/>
</dbReference>
<dbReference type="Proteomes" id="UP000006034">
    <property type="component" value="Unassembled WGS sequence"/>
</dbReference>
<feature type="chain" id="PRO_5003203246" evidence="1">
    <location>
        <begin position="26"/>
        <end position="325"/>
    </location>
</feature>
<name>E5Y6L5_BILW3</name>
<dbReference type="SUPFAM" id="SSF53850">
    <property type="entry name" value="Periplasmic binding protein-like II"/>
    <property type="match status" value="1"/>
</dbReference>
<dbReference type="AlphaFoldDB" id="E5Y6L5"/>
<keyword evidence="3" id="KW-1185">Reference proteome</keyword>
<evidence type="ECO:0000313" key="3">
    <source>
        <dbReference type="Proteomes" id="UP000006034"/>
    </source>
</evidence>
<dbReference type="EMBL" id="ADCP02000003">
    <property type="protein sequence ID" value="EFV44346.1"/>
    <property type="molecule type" value="Genomic_DNA"/>
</dbReference>
<keyword evidence="2" id="KW-0675">Receptor</keyword>
<dbReference type="NCBIfam" id="TIGR02122">
    <property type="entry name" value="TRAP_TAXI"/>
    <property type="match status" value="1"/>
</dbReference>
<dbReference type="Pfam" id="PF16868">
    <property type="entry name" value="NMT1_3"/>
    <property type="match status" value="1"/>
</dbReference>
<feature type="signal peptide" evidence="1">
    <location>
        <begin position="1"/>
        <end position="25"/>
    </location>
</feature>
<dbReference type="InterPro" id="IPR011852">
    <property type="entry name" value="TRAP_TAXI"/>
</dbReference>
<comment type="caution">
    <text evidence="2">The sequence shown here is derived from an EMBL/GenBank/DDBJ whole genome shotgun (WGS) entry which is preliminary data.</text>
</comment>